<evidence type="ECO:0008006" key="4">
    <source>
        <dbReference type="Google" id="ProtNLM"/>
    </source>
</evidence>
<dbReference type="PANTHER" id="PTHR48228">
    <property type="entry name" value="SUCCINYL-COA--D-CITRAMALATE COA-TRANSFERASE"/>
    <property type="match status" value="1"/>
</dbReference>
<dbReference type="InterPro" id="IPR044855">
    <property type="entry name" value="CoA-Trfase_III_dom3_sf"/>
</dbReference>
<dbReference type="Proteomes" id="UP000445000">
    <property type="component" value="Unassembled WGS sequence"/>
</dbReference>
<evidence type="ECO:0000313" key="3">
    <source>
        <dbReference type="Proteomes" id="UP000445000"/>
    </source>
</evidence>
<evidence type="ECO:0000313" key="2">
    <source>
        <dbReference type="EMBL" id="GFE82299.1"/>
    </source>
</evidence>
<dbReference type="Gene3D" id="3.30.1540.10">
    <property type="entry name" value="formyl-coa transferase, domain 3"/>
    <property type="match status" value="1"/>
</dbReference>
<feature type="region of interest" description="Disordered" evidence="1">
    <location>
        <begin position="307"/>
        <end position="337"/>
    </location>
</feature>
<dbReference type="SUPFAM" id="SSF89796">
    <property type="entry name" value="CoA-transferase family III (CaiB/BaiF)"/>
    <property type="match status" value="2"/>
</dbReference>
<protein>
    <recommendedName>
        <fullName evidence="4">CoA transferase</fullName>
    </recommendedName>
</protein>
<gene>
    <name evidence="2" type="ORF">GCM10011487_42990</name>
</gene>
<dbReference type="EMBL" id="BLJN01000004">
    <property type="protein sequence ID" value="GFE82299.1"/>
    <property type="molecule type" value="Genomic_DNA"/>
</dbReference>
<proteinExistence type="predicted"/>
<dbReference type="InterPro" id="IPR050509">
    <property type="entry name" value="CoA-transferase_III"/>
</dbReference>
<dbReference type="RefSeq" id="WP_161813954.1">
    <property type="nucleotide sequence ID" value="NZ_BLJN01000004.1"/>
</dbReference>
<dbReference type="GO" id="GO:0003824">
    <property type="term" value="F:catalytic activity"/>
    <property type="evidence" value="ECO:0007669"/>
    <property type="project" value="InterPro"/>
</dbReference>
<dbReference type="Pfam" id="PF02515">
    <property type="entry name" value="CoA_transf_3"/>
    <property type="match status" value="2"/>
</dbReference>
<comment type="caution">
    <text evidence="2">The sequence shown here is derived from an EMBL/GenBank/DDBJ whole genome shotgun (WGS) entry which is preliminary data.</text>
</comment>
<name>A0A829YGB2_9GAMM</name>
<organism evidence="2 3">
    <name type="scientific">Steroidobacter agaridevorans</name>
    <dbReference type="NCBI Taxonomy" id="2695856"/>
    <lineage>
        <taxon>Bacteria</taxon>
        <taxon>Pseudomonadati</taxon>
        <taxon>Pseudomonadota</taxon>
        <taxon>Gammaproteobacteria</taxon>
        <taxon>Steroidobacterales</taxon>
        <taxon>Steroidobacteraceae</taxon>
        <taxon>Steroidobacter</taxon>
    </lineage>
</organism>
<dbReference type="PANTHER" id="PTHR48228:SF7">
    <property type="entry name" value="FATTY ACYL-COA TRANSFERASE RV3272-RELATED"/>
    <property type="match status" value="1"/>
</dbReference>
<dbReference type="InterPro" id="IPR003673">
    <property type="entry name" value="CoA-Trfase_fam_III"/>
</dbReference>
<reference evidence="3" key="1">
    <citation type="submission" date="2020-01" db="EMBL/GenBank/DDBJ databases">
        <title>'Steroidobacter agaridevorans' sp. nov., agar-degrading bacteria isolated from rhizosphere soils.</title>
        <authorList>
            <person name="Ikenaga M."/>
            <person name="Kataoka M."/>
            <person name="Murouchi A."/>
            <person name="Katsuragi S."/>
            <person name="Sakai M."/>
        </authorList>
    </citation>
    <scope>NUCLEOTIDE SEQUENCE [LARGE SCALE GENOMIC DNA]</scope>
    <source>
        <strain evidence="3">YU21-B</strain>
    </source>
</reference>
<keyword evidence="3" id="KW-1185">Reference proteome</keyword>
<dbReference type="InterPro" id="IPR023606">
    <property type="entry name" value="CoA-Trfase_III_dom_1_sf"/>
</dbReference>
<sequence length="727" mass="79323">MSPLAGMLVLALGSARDGALARLLTSFGARVKPVQLPTLADELPRADFLIEGMGLPALRRAGLSREQIEHINPRLIHVSVTTFGSEGPRAEWHGGELVASAMGGTLRVTGDIDRSPVKEALDACWFHADMVGAAGAMAALVELANTGRGQHVDVSVQEVAFSRNVNGVLVWQFDRRKLHRVGGALNYGRATVRCIWPLADGFCFHTLMTGRFGAPANQALSDWIDEAGLSNPLRGVDWTRYNRSTLDPQTRREWEQAIEAFFSTRTREEISTDGRRRGINATVVAEPSDVLADSHLKARNFWTSDANGKRKPSRFVSMKEGSQPAQPTRNNARLPERPGPLKGLRVLDFSWALVGSITTKVLGDLGCDIIKVETRSRPCLSRIDVQVNASRADSFDDKPWFAHLNTSKRSLALDLKLPHSRDVLDPLLDWADIVVENFSPGTMAKLGLDYASLQKRNPGVIMVSGSVFGQTGPLAESWGVDGTGAALSGRTFLTGWPDRNPVIPGAVPYGDVIVPYVMAAATAAAVEHRRRTGKGCHIDAAMYEICVQQMHEAIISAERGNRPVRNGNDDPKIFHQGVYATAGDDQWIAITLPAQSDWQRLCTDANFNAEQSPRDAEPALKAWFRQHEAHVLMERLQAAGIAAGVVQDIEDLIEHDPQIAARHALMNLEHPLLGAFGHVRTPISFSAAVTSPYRAPSIGEHSLAIARDLCGLSASRIEELERLGVFR</sequence>
<dbReference type="AlphaFoldDB" id="A0A829YGB2"/>
<evidence type="ECO:0000256" key="1">
    <source>
        <dbReference type="SAM" id="MobiDB-lite"/>
    </source>
</evidence>
<accession>A0A829YGB2</accession>
<dbReference type="Gene3D" id="3.40.50.10540">
    <property type="entry name" value="Crotonobetainyl-coa:carnitine coa-transferase, domain 1"/>
    <property type="match status" value="2"/>
</dbReference>